<accession>A0A3B1DPX6</accession>
<reference evidence="2" key="1">
    <citation type="submission" date="2018-06" db="EMBL/GenBank/DDBJ databases">
        <authorList>
            <person name="Zhirakovskaya E."/>
        </authorList>
    </citation>
    <scope>NUCLEOTIDE SEQUENCE</scope>
</reference>
<dbReference type="GO" id="GO:0003676">
    <property type="term" value="F:nucleic acid binding"/>
    <property type="evidence" value="ECO:0007669"/>
    <property type="project" value="InterPro"/>
</dbReference>
<dbReference type="Pfam" id="PF13358">
    <property type="entry name" value="DDE_3"/>
    <property type="match status" value="1"/>
</dbReference>
<dbReference type="PANTHER" id="PTHR46564">
    <property type="entry name" value="TRANSPOSASE"/>
    <property type="match status" value="1"/>
</dbReference>
<protein>
    <recommendedName>
        <fullName evidence="1">Tc1-like transposase DDE domain-containing protein</fullName>
    </recommendedName>
</protein>
<feature type="non-terminal residue" evidence="2">
    <location>
        <position position="1"/>
    </location>
</feature>
<gene>
    <name evidence="2" type="ORF">MNBD_PLANCTO03-114</name>
</gene>
<feature type="domain" description="Tc1-like transposase DDE" evidence="1">
    <location>
        <begin position="4"/>
        <end position="49"/>
    </location>
</feature>
<evidence type="ECO:0000313" key="2">
    <source>
        <dbReference type="EMBL" id="VAX37070.1"/>
    </source>
</evidence>
<dbReference type="EMBL" id="UOGK01000100">
    <property type="protein sequence ID" value="VAX37070.1"/>
    <property type="molecule type" value="Genomic_DNA"/>
</dbReference>
<dbReference type="AlphaFoldDB" id="A0A3B1DPX6"/>
<organism evidence="2">
    <name type="scientific">hydrothermal vent metagenome</name>
    <dbReference type="NCBI Taxonomy" id="652676"/>
    <lineage>
        <taxon>unclassified sequences</taxon>
        <taxon>metagenomes</taxon>
        <taxon>ecological metagenomes</taxon>
    </lineage>
</organism>
<sequence>SRTHELIESAGAELVFLPPYSPDLNPIEMVFSKIKQVLRSLACRTKDQLWHAMQSVLDQITPTDATNCFKHCGYTLREN</sequence>
<evidence type="ECO:0000259" key="1">
    <source>
        <dbReference type="Pfam" id="PF13358"/>
    </source>
</evidence>
<dbReference type="InterPro" id="IPR036397">
    <property type="entry name" value="RNaseH_sf"/>
</dbReference>
<dbReference type="PANTHER" id="PTHR46564:SF1">
    <property type="entry name" value="TRANSPOSASE"/>
    <property type="match status" value="1"/>
</dbReference>
<name>A0A3B1DPX6_9ZZZZ</name>
<proteinExistence type="predicted"/>
<dbReference type="InterPro" id="IPR038717">
    <property type="entry name" value="Tc1-like_DDE_dom"/>
</dbReference>
<dbReference type="Gene3D" id="3.30.420.10">
    <property type="entry name" value="Ribonuclease H-like superfamily/Ribonuclease H"/>
    <property type="match status" value="1"/>
</dbReference>